<sequence>MMREFMALDRNLKLRALTVFLTVLLGSSIGPNMTIYYVQHFGSFWTGVLLMVVSIAGLIFGLYGGHIADVIGRKRTIEYGQIAMVIGYAIAMVNNSPWLVNPFVTFFGFLLAMIGSSLADPAEQAMMIDSSTPQNRRFVFALIYWILNIGVMIGAAIGGWFFRDYLFELLLFMTIVPIINYCIVRFGMTETLERSEHEQTTSILSALKGYWAVLKDRRYLTFAMASVLASVVYLQPDYYLAAHLSQSFHEYNFLGMDIYGQRMLSLMLVFNTVIIIFVMGWVTRATEKWRLVRAFALGVLLQGGGFALSFVLQDFWPLILATIIFTTGEMIGVPASQTLRADMMNPAKIGAYSGVFSVTRPIGAVIASGFVSLSAVVNNWGIAALLMMVVCLAIYLVARAAKMPAPF</sequence>
<keyword evidence="2" id="KW-0813">Transport</keyword>
<keyword evidence="5" id="KW-1133">Transmembrane helix</keyword>
<dbReference type="GO" id="GO:0022857">
    <property type="term" value="F:transmembrane transporter activity"/>
    <property type="evidence" value="ECO:0007669"/>
    <property type="project" value="InterPro"/>
</dbReference>
<gene>
    <name evidence="8" type="ORF">IV50_GL000610</name>
</gene>
<dbReference type="CDD" id="cd17329">
    <property type="entry name" value="MFS_MdtH_MDR_like"/>
    <property type="match status" value="1"/>
</dbReference>
<feature type="domain" description="Major facilitator superfamily (MFS) profile" evidence="7">
    <location>
        <begin position="1"/>
        <end position="402"/>
    </location>
</feature>
<name>A0A0R2H707_WEIVI</name>
<evidence type="ECO:0000313" key="8">
    <source>
        <dbReference type="EMBL" id="KRN46341.1"/>
    </source>
</evidence>
<accession>A0A0R2H707</accession>
<dbReference type="SUPFAM" id="SSF103473">
    <property type="entry name" value="MFS general substrate transporter"/>
    <property type="match status" value="1"/>
</dbReference>
<reference evidence="8 9" key="1">
    <citation type="journal article" date="2015" name="Genome Announc.">
        <title>Expanding the biotechnology potential of lactobacilli through comparative genomics of 213 strains and associated genera.</title>
        <authorList>
            <person name="Sun Z."/>
            <person name="Harris H.M."/>
            <person name="McCann A."/>
            <person name="Guo C."/>
            <person name="Argimon S."/>
            <person name="Zhang W."/>
            <person name="Yang X."/>
            <person name="Jeffery I.B."/>
            <person name="Cooney J.C."/>
            <person name="Kagawa T.F."/>
            <person name="Liu W."/>
            <person name="Song Y."/>
            <person name="Salvetti E."/>
            <person name="Wrobel A."/>
            <person name="Rasinkangas P."/>
            <person name="Parkhill J."/>
            <person name="Rea M.C."/>
            <person name="O'Sullivan O."/>
            <person name="Ritari J."/>
            <person name="Douillard F.P."/>
            <person name="Paul Ross R."/>
            <person name="Yang R."/>
            <person name="Briner A.E."/>
            <person name="Felis G.E."/>
            <person name="de Vos W.M."/>
            <person name="Barrangou R."/>
            <person name="Klaenhammer T.R."/>
            <person name="Caufield P.W."/>
            <person name="Cui Y."/>
            <person name="Zhang H."/>
            <person name="O'Toole P.W."/>
        </authorList>
    </citation>
    <scope>NUCLEOTIDE SEQUENCE [LARGE SCALE GENOMIC DNA]</scope>
    <source>
        <strain evidence="8 9">DSM 20410</strain>
    </source>
</reference>
<evidence type="ECO:0000256" key="6">
    <source>
        <dbReference type="ARBA" id="ARBA00023136"/>
    </source>
</evidence>
<dbReference type="Proteomes" id="UP000051992">
    <property type="component" value="Unassembled WGS sequence"/>
</dbReference>
<dbReference type="InterPro" id="IPR050171">
    <property type="entry name" value="MFS_Transporters"/>
</dbReference>
<evidence type="ECO:0000259" key="7">
    <source>
        <dbReference type="PROSITE" id="PS50850"/>
    </source>
</evidence>
<dbReference type="RefSeq" id="WP_233119703.1">
    <property type="nucleotide sequence ID" value="NZ_CBDALH010000008.1"/>
</dbReference>
<evidence type="ECO:0000256" key="2">
    <source>
        <dbReference type="ARBA" id="ARBA00022448"/>
    </source>
</evidence>
<keyword evidence="6" id="KW-0472">Membrane</keyword>
<dbReference type="PANTHER" id="PTHR23517:SF3">
    <property type="entry name" value="INTEGRAL MEMBRANE TRANSPORT PROTEIN"/>
    <property type="match status" value="1"/>
</dbReference>
<evidence type="ECO:0000313" key="9">
    <source>
        <dbReference type="Proteomes" id="UP000051992"/>
    </source>
</evidence>
<dbReference type="AlphaFoldDB" id="A0A0R2H707"/>
<comment type="caution">
    <text evidence="8">The sequence shown here is derived from an EMBL/GenBank/DDBJ whole genome shotgun (WGS) entry which is preliminary data.</text>
</comment>
<keyword evidence="3" id="KW-1003">Cell membrane</keyword>
<comment type="subcellular location">
    <subcellularLocation>
        <location evidence="1">Cell membrane</location>
        <topology evidence="1">Multi-pass membrane protein</topology>
    </subcellularLocation>
</comment>
<dbReference type="Gene3D" id="1.20.1250.20">
    <property type="entry name" value="MFS general substrate transporter like domains"/>
    <property type="match status" value="1"/>
</dbReference>
<dbReference type="GO" id="GO:0005886">
    <property type="term" value="C:plasma membrane"/>
    <property type="evidence" value="ECO:0007669"/>
    <property type="project" value="UniProtKB-SubCell"/>
</dbReference>
<dbReference type="PANTHER" id="PTHR23517">
    <property type="entry name" value="RESISTANCE PROTEIN MDTM, PUTATIVE-RELATED-RELATED"/>
    <property type="match status" value="1"/>
</dbReference>
<dbReference type="InterPro" id="IPR011701">
    <property type="entry name" value="MFS"/>
</dbReference>
<dbReference type="EMBL" id="JQBM01000002">
    <property type="protein sequence ID" value="KRN46341.1"/>
    <property type="molecule type" value="Genomic_DNA"/>
</dbReference>
<protein>
    <submittedName>
        <fullName evidence="8">Major facilitator family transporter</fullName>
    </submittedName>
</protein>
<evidence type="ECO:0000256" key="1">
    <source>
        <dbReference type="ARBA" id="ARBA00004651"/>
    </source>
</evidence>
<evidence type="ECO:0000256" key="5">
    <source>
        <dbReference type="ARBA" id="ARBA00022989"/>
    </source>
</evidence>
<organism evidence="8 9">
    <name type="scientific">Weissella viridescens</name>
    <name type="common">Lactobacillus viridescens</name>
    <dbReference type="NCBI Taxonomy" id="1629"/>
    <lineage>
        <taxon>Bacteria</taxon>
        <taxon>Bacillati</taxon>
        <taxon>Bacillota</taxon>
        <taxon>Bacilli</taxon>
        <taxon>Lactobacillales</taxon>
        <taxon>Lactobacillaceae</taxon>
        <taxon>Weissella</taxon>
    </lineage>
</organism>
<dbReference type="PATRIC" id="fig|1629.5.peg.614"/>
<dbReference type="InterPro" id="IPR020846">
    <property type="entry name" value="MFS_dom"/>
</dbReference>
<dbReference type="PROSITE" id="PS50850">
    <property type="entry name" value="MFS"/>
    <property type="match status" value="1"/>
</dbReference>
<keyword evidence="9" id="KW-1185">Reference proteome</keyword>
<proteinExistence type="predicted"/>
<dbReference type="InterPro" id="IPR036259">
    <property type="entry name" value="MFS_trans_sf"/>
</dbReference>
<evidence type="ECO:0000256" key="3">
    <source>
        <dbReference type="ARBA" id="ARBA00022475"/>
    </source>
</evidence>
<keyword evidence="4" id="KW-0812">Transmembrane</keyword>
<dbReference type="Pfam" id="PF07690">
    <property type="entry name" value="MFS_1"/>
    <property type="match status" value="1"/>
</dbReference>
<evidence type="ECO:0000256" key="4">
    <source>
        <dbReference type="ARBA" id="ARBA00022692"/>
    </source>
</evidence>